<dbReference type="GO" id="GO:0032791">
    <property type="term" value="F:lead ion binding"/>
    <property type="evidence" value="ECO:0007669"/>
    <property type="project" value="TreeGrafter"/>
</dbReference>
<dbReference type="CDD" id="cd00090">
    <property type="entry name" value="HTH_ARSR"/>
    <property type="match status" value="1"/>
</dbReference>
<reference evidence="2 3" key="1">
    <citation type="journal article" date="2016" name="J. Microbiol.">
        <title>Dankookia rubra gen. nov., sp. nov., an alphaproteobacterium isolated from sediment of a shallow stream.</title>
        <authorList>
            <person name="Kim W.H."/>
            <person name="Kim D.H."/>
            <person name="Kang K."/>
            <person name="Ahn T.Y."/>
        </authorList>
    </citation>
    <scope>NUCLEOTIDE SEQUENCE [LARGE SCALE GENOMIC DNA]</scope>
    <source>
        <strain evidence="2 3">JCM30602</strain>
    </source>
</reference>
<feature type="domain" description="HTH arsR-type" evidence="1">
    <location>
        <begin position="1"/>
        <end position="94"/>
    </location>
</feature>
<gene>
    <name evidence="2" type="ORF">E2C06_35505</name>
</gene>
<keyword evidence="3" id="KW-1185">Reference proteome</keyword>
<dbReference type="PROSITE" id="PS50987">
    <property type="entry name" value="HTH_ARSR_2"/>
    <property type="match status" value="1"/>
</dbReference>
<organism evidence="2 3">
    <name type="scientific">Dankookia rubra</name>
    <dbReference type="NCBI Taxonomy" id="1442381"/>
    <lineage>
        <taxon>Bacteria</taxon>
        <taxon>Pseudomonadati</taxon>
        <taxon>Pseudomonadota</taxon>
        <taxon>Alphaproteobacteria</taxon>
        <taxon>Acetobacterales</taxon>
        <taxon>Roseomonadaceae</taxon>
        <taxon>Dankookia</taxon>
    </lineage>
</organism>
<dbReference type="InterPro" id="IPR036388">
    <property type="entry name" value="WH-like_DNA-bd_sf"/>
</dbReference>
<dbReference type="InterPro" id="IPR036390">
    <property type="entry name" value="WH_DNA-bd_sf"/>
</dbReference>
<comment type="caution">
    <text evidence="2">The sequence shown here is derived from an EMBL/GenBank/DDBJ whole genome shotgun (WGS) entry which is preliminary data.</text>
</comment>
<dbReference type="PANTHER" id="PTHR39168">
    <property type="entry name" value="TRANSCRIPTIONAL REGULATOR-RELATED"/>
    <property type="match status" value="1"/>
</dbReference>
<dbReference type="InterPro" id="IPR052543">
    <property type="entry name" value="HTH_Metal-responsive_Reg"/>
</dbReference>
<proteinExistence type="predicted"/>
<dbReference type="SMART" id="SM00418">
    <property type="entry name" value="HTH_ARSR"/>
    <property type="match status" value="1"/>
</dbReference>
<dbReference type="InterPro" id="IPR011991">
    <property type="entry name" value="ArsR-like_HTH"/>
</dbReference>
<dbReference type="RefSeq" id="WP_133293247.1">
    <property type="nucleotide sequence ID" value="NZ_SMSJ01000190.1"/>
</dbReference>
<name>A0A4R5Q4L8_9PROT</name>
<dbReference type="GO" id="GO:0010288">
    <property type="term" value="P:response to lead ion"/>
    <property type="evidence" value="ECO:0007669"/>
    <property type="project" value="TreeGrafter"/>
</dbReference>
<dbReference type="EMBL" id="SMSJ01000190">
    <property type="protein sequence ID" value="TDH57894.1"/>
    <property type="molecule type" value="Genomic_DNA"/>
</dbReference>
<dbReference type="AlphaFoldDB" id="A0A4R5Q4L8"/>
<evidence type="ECO:0000259" key="1">
    <source>
        <dbReference type="PROSITE" id="PS50987"/>
    </source>
</evidence>
<dbReference type="GO" id="GO:0003700">
    <property type="term" value="F:DNA-binding transcription factor activity"/>
    <property type="evidence" value="ECO:0007669"/>
    <property type="project" value="InterPro"/>
</dbReference>
<evidence type="ECO:0000313" key="2">
    <source>
        <dbReference type="EMBL" id="TDH57894.1"/>
    </source>
</evidence>
<protein>
    <submittedName>
        <fullName evidence="2">Transcriptional regulator</fullName>
    </submittedName>
</protein>
<dbReference type="Pfam" id="PF12840">
    <property type="entry name" value="HTH_20"/>
    <property type="match status" value="1"/>
</dbReference>
<dbReference type="GO" id="GO:0097063">
    <property type="term" value="F:cadmium ion sensor activity"/>
    <property type="evidence" value="ECO:0007669"/>
    <property type="project" value="TreeGrafter"/>
</dbReference>
<dbReference type="SUPFAM" id="SSF46785">
    <property type="entry name" value="Winged helix' DNA-binding domain"/>
    <property type="match status" value="1"/>
</dbReference>
<dbReference type="InterPro" id="IPR001845">
    <property type="entry name" value="HTH_ArsR_DNA-bd_dom"/>
</dbReference>
<evidence type="ECO:0000313" key="3">
    <source>
        <dbReference type="Proteomes" id="UP000295096"/>
    </source>
</evidence>
<dbReference type="Gene3D" id="1.10.10.10">
    <property type="entry name" value="Winged helix-like DNA-binding domain superfamily/Winged helix DNA-binding domain"/>
    <property type="match status" value="1"/>
</dbReference>
<sequence length="234" mass="24162">MTNPAAFAATAALMSEPPRAAMLQALLSGEALTAGELARVAGIGAPAASAHLARLVEGGLVAVHPQGRHRYHRLASEEVAAAIETLGGLAATVGPPPRRWAHGEAFRSARLCYDHLAGRLGVAVHAGLTGRGWIAPAPGGWAATPAGETGLAALGIDLAAARQARRFACDCMDWSERRAHLAGGLGREIAACCLRRHWVSRLPGEGQGDPLARRRLTVTPEGARRLGEALGVAA</sequence>
<dbReference type="Proteomes" id="UP000295096">
    <property type="component" value="Unassembled WGS sequence"/>
</dbReference>
<accession>A0A4R5Q4L8</accession>
<dbReference type="GO" id="GO:0046686">
    <property type="term" value="P:response to cadmium ion"/>
    <property type="evidence" value="ECO:0007669"/>
    <property type="project" value="TreeGrafter"/>
</dbReference>
<dbReference type="OrthoDB" id="9797716at2"/>
<dbReference type="GO" id="GO:0003677">
    <property type="term" value="F:DNA binding"/>
    <property type="evidence" value="ECO:0007669"/>
    <property type="project" value="TreeGrafter"/>
</dbReference>
<dbReference type="PANTHER" id="PTHR39168:SF1">
    <property type="entry name" value="TRANSCRIPTIONAL REGULATORY PROTEIN"/>
    <property type="match status" value="1"/>
</dbReference>